<feature type="transmembrane region" description="Helical" evidence="1">
    <location>
        <begin position="92"/>
        <end position="112"/>
    </location>
</feature>
<feature type="transmembrane region" description="Helical" evidence="1">
    <location>
        <begin position="265"/>
        <end position="284"/>
    </location>
</feature>
<evidence type="ECO:0000313" key="3">
    <source>
        <dbReference type="Proteomes" id="UP001144050"/>
    </source>
</evidence>
<dbReference type="RefSeq" id="WP_271656591.1">
    <property type="nucleotide sequence ID" value="NZ_JAIVFG010000016.1"/>
</dbReference>
<feature type="transmembrane region" description="Helical" evidence="1">
    <location>
        <begin position="144"/>
        <end position="162"/>
    </location>
</feature>
<evidence type="ECO:0000313" key="2">
    <source>
        <dbReference type="EMBL" id="MDB0571427.1"/>
    </source>
</evidence>
<name>A0AAW5ZPG9_RALSL</name>
<protein>
    <recommendedName>
        <fullName evidence="4">Transmembrane protein</fullName>
    </recommendedName>
</protein>
<feature type="transmembrane region" description="Helical" evidence="1">
    <location>
        <begin position="317"/>
        <end position="335"/>
    </location>
</feature>
<feature type="transmembrane region" description="Helical" evidence="1">
    <location>
        <begin position="211"/>
        <end position="230"/>
    </location>
</feature>
<dbReference type="Proteomes" id="UP001144050">
    <property type="component" value="Unassembled WGS sequence"/>
</dbReference>
<keyword evidence="1" id="KW-0472">Membrane</keyword>
<evidence type="ECO:0008006" key="4">
    <source>
        <dbReference type="Google" id="ProtNLM"/>
    </source>
</evidence>
<feature type="transmembrane region" description="Helical" evidence="1">
    <location>
        <begin position="341"/>
        <end position="359"/>
    </location>
</feature>
<feature type="transmembrane region" description="Helical" evidence="1">
    <location>
        <begin position="20"/>
        <end position="40"/>
    </location>
</feature>
<dbReference type="EMBL" id="JAIVFG010000016">
    <property type="protein sequence ID" value="MDB0571427.1"/>
    <property type="molecule type" value="Genomic_DNA"/>
</dbReference>
<evidence type="ECO:0000256" key="1">
    <source>
        <dbReference type="SAM" id="Phobius"/>
    </source>
</evidence>
<gene>
    <name evidence="2" type="ORF">LBW59_11670</name>
</gene>
<dbReference type="AlphaFoldDB" id="A0AAW5ZPG9"/>
<organism evidence="2 3">
    <name type="scientific">Ralstonia solanacearum</name>
    <name type="common">Pseudomonas solanacearum</name>
    <dbReference type="NCBI Taxonomy" id="305"/>
    <lineage>
        <taxon>Bacteria</taxon>
        <taxon>Pseudomonadati</taxon>
        <taxon>Pseudomonadota</taxon>
        <taxon>Betaproteobacteria</taxon>
        <taxon>Burkholderiales</taxon>
        <taxon>Burkholderiaceae</taxon>
        <taxon>Ralstonia</taxon>
        <taxon>Ralstonia solanacearum species complex</taxon>
    </lineage>
</organism>
<accession>A0AAW5ZPG9</accession>
<feature type="transmembrane region" description="Helical" evidence="1">
    <location>
        <begin position="174"/>
        <end position="204"/>
    </location>
</feature>
<reference evidence="2" key="1">
    <citation type="submission" date="2021-09" db="EMBL/GenBank/DDBJ databases">
        <title>Genomic analysis of Ralstonia spp.</title>
        <authorList>
            <person name="Aburjaile F."/>
            <person name="Ariute J.C."/>
            <person name="Pais A.K.L."/>
            <person name="Albuquerque G.M.R."/>
            <person name="Silva A.M.F."/>
            <person name="Brenig B."/>
            <person name="Azevedo V."/>
            <person name="Matiuzzi M."/>
            <person name="Ramos R."/>
            <person name="Goes-Neto A."/>
            <person name="Soares S."/>
            <person name="Iseppon A.M.B."/>
            <person name="Souza E."/>
            <person name="Gama M."/>
        </authorList>
    </citation>
    <scope>NUCLEOTIDE SEQUENCE</scope>
    <source>
        <strain evidence="2">CCRMRs91</strain>
    </source>
</reference>
<feature type="transmembrane region" description="Helical" evidence="1">
    <location>
        <begin position="290"/>
        <end position="310"/>
    </location>
</feature>
<comment type="caution">
    <text evidence="2">The sequence shown here is derived from an EMBL/GenBank/DDBJ whole genome shotgun (WGS) entry which is preliminary data.</text>
</comment>
<keyword evidence="1" id="KW-0812">Transmembrane</keyword>
<keyword evidence="1" id="KW-1133">Transmembrane helix</keyword>
<sequence length="393" mass="42216">MQKKEMTGNTQAPPRGQRSILTLLGAILILSSAAGAMIRFNPLLPTIYLDSSWAYAMNEAVARGLIFGRDIVFTFGPYASVYTAQFHPGTDALMLGGSSLLAAAFGFGAVALLPKGRWPYALLAPLFLAQLAVPDSILAMPDSIFLAIPLLFLLLASQYLQIKRLRPLPSVALALLLLSCALLPLIKGTFAGLSAIIVVLVFFLTFQRHKIVALLGLLTYFVAITGFWAAAGQPMIALPGFFIAQMPIVSGYTDAMAIPGNSVEIIVYIICAAFLLLSLYFKLARGRGKAGLAIMLGFAFTLFFAFKAGFVRHDNHALISAGLLLLAAWFTAFVLPLKMGAVNLLLATLGWIFVAGHYIDLSIKRDFERVGQLYAGIAKGGRQATLPSQGTRP</sequence>
<proteinExistence type="predicted"/>